<reference evidence="1" key="2">
    <citation type="submission" date="2021-12" db="EMBL/GenBank/DDBJ databases">
        <title>Resequencing data analysis of finger millet.</title>
        <authorList>
            <person name="Hatakeyama M."/>
            <person name="Aluri S."/>
            <person name="Balachadran M.T."/>
            <person name="Sivarajan S.R."/>
            <person name="Poveda L."/>
            <person name="Shimizu-Inatsugi R."/>
            <person name="Schlapbach R."/>
            <person name="Sreeman S.M."/>
            <person name="Shimizu K.K."/>
        </authorList>
    </citation>
    <scope>NUCLEOTIDE SEQUENCE</scope>
</reference>
<proteinExistence type="predicted"/>
<gene>
    <name evidence="1" type="primary">gb21335</name>
    <name evidence="1" type="ORF">PR202_gb21335</name>
</gene>
<accession>A0AAV5FAW8</accession>
<comment type="caution">
    <text evidence="1">The sequence shown here is derived from an EMBL/GenBank/DDBJ whole genome shotgun (WGS) entry which is preliminary data.</text>
</comment>
<reference evidence="1" key="1">
    <citation type="journal article" date="2018" name="DNA Res.">
        <title>Multiple hybrid de novo genome assembly of finger millet, an orphan allotetraploid crop.</title>
        <authorList>
            <person name="Hatakeyama M."/>
            <person name="Aluri S."/>
            <person name="Balachadran M.T."/>
            <person name="Sivarajan S.R."/>
            <person name="Patrignani A."/>
            <person name="Gruter S."/>
            <person name="Poveda L."/>
            <person name="Shimizu-Inatsugi R."/>
            <person name="Baeten J."/>
            <person name="Francoijs K.J."/>
            <person name="Nataraja K.N."/>
            <person name="Reddy Y.A.N."/>
            <person name="Phadnis S."/>
            <person name="Ravikumar R.L."/>
            <person name="Schlapbach R."/>
            <person name="Sreeman S.M."/>
            <person name="Shimizu K.K."/>
        </authorList>
    </citation>
    <scope>NUCLEOTIDE SEQUENCE</scope>
</reference>
<evidence type="ECO:0000313" key="1">
    <source>
        <dbReference type="EMBL" id="GJN32804.1"/>
    </source>
</evidence>
<sequence>MLPSRFNIHCRRRFVNVSTGECIKIGIPDLRRHYFFGQTTEGFLVLCQMGTYIVQLLNPITGLVTDLPSATTLGLEGRRGSTAHKARGLVFHSGGLIKTTTRLLLFTILMG</sequence>
<dbReference type="EMBL" id="BQKI01000084">
    <property type="protein sequence ID" value="GJN32804.1"/>
    <property type="molecule type" value="Genomic_DNA"/>
</dbReference>
<keyword evidence="2" id="KW-1185">Reference proteome</keyword>
<dbReference type="Proteomes" id="UP001054889">
    <property type="component" value="Unassembled WGS sequence"/>
</dbReference>
<name>A0AAV5FAW8_ELECO</name>
<dbReference type="PANTHER" id="PTHR33165">
    <property type="entry name" value="F-BOX DOMAIN CONTAINING PROTEIN-LIKE-RELATED"/>
    <property type="match status" value="1"/>
</dbReference>
<organism evidence="1 2">
    <name type="scientific">Eleusine coracana subsp. coracana</name>
    <dbReference type="NCBI Taxonomy" id="191504"/>
    <lineage>
        <taxon>Eukaryota</taxon>
        <taxon>Viridiplantae</taxon>
        <taxon>Streptophyta</taxon>
        <taxon>Embryophyta</taxon>
        <taxon>Tracheophyta</taxon>
        <taxon>Spermatophyta</taxon>
        <taxon>Magnoliopsida</taxon>
        <taxon>Liliopsida</taxon>
        <taxon>Poales</taxon>
        <taxon>Poaceae</taxon>
        <taxon>PACMAD clade</taxon>
        <taxon>Chloridoideae</taxon>
        <taxon>Cynodonteae</taxon>
        <taxon>Eleusininae</taxon>
        <taxon>Eleusine</taxon>
    </lineage>
</organism>
<protein>
    <submittedName>
        <fullName evidence="1">Uncharacterized protein</fullName>
    </submittedName>
</protein>
<evidence type="ECO:0000313" key="2">
    <source>
        <dbReference type="Proteomes" id="UP001054889"/>
    </source>
</evidence>
<dbReference type="AlphaFoldDB" id="A0AAV5FAW8"/>